<accession>A0AAW2JL79</accession>
<comment type="caution">
    <text evidence="1">The sequence shown here is derived from an EMBL/GenBank/DDBJ whole genome shotgun (WGS) entry which is preliminary data.</text>
</comment>
<name>A0AAW2JL79_9LAMI</name>
<evidence type="ECO:0000313" key="1">
    <source>
        <dbReference type="EMBL" id="KAL0295309.1"/>
    </source>
</evidence>
<proteinExistence type="predicted"/>
<protein>
    <submittedName>
        <fullName evidence="1">Uncharacterized protein</fullName>
    </submittedName>
</protein>
<dbReference type="EMBL" id="JACGWM010001063">
    <property type="protein sequence ID" value="KAL0295309.1"/>
    <property type="molecule type" value="Genomic_DNA"/>
</dbReference>
<dbReference type="AlphaFoldDB" id="A0AAW2JL79"/>
<reference evidence="1" key="1">
    <citation type="submission" date="2020-06" db="EMBL/GenBank/DDBJ databases">
        <authorList>
            <person name="Li T."/>
            <person name="Hu X."/>
            <person name="Zhang T."/>
            <person name="Song X."/>
            <person name="Zhang H."/>
            <person name="Dai N."/>
            <person name="Sheng W."/>
            <person name="Hou X."/>
            <person name="Wei L."/>
        </authorList>
    </citation>
    <scope>NUCLEOTIDE SEQUENCE</scope>
    <source>
        <strain evidence="1">KEN8</strain>
        <tissue evidence="1">Leaf</tissue>
    </source>
</reference>
<gene>
    <name evidence="1" type="ORF">Scaly_3106500</name>
</gene>
<sequence>MLNFLPTSLQWFPDENYLDAASRLVVRGWGRNVVDVSTGSVRPGTNKGILFFGERNPVPEDRAAVPHRATAGHGAEHVSPHYNRHWYYHILVAFSPGSILPLPFQVWLRFPDGRLITCYHMGMVRDMLLSSCSPDWGHAERFATDFGLKLNEDTAC</sequence>
<organism evidence="1">
    <name type="scientific">Sesamum calycinum</name>
    <dbReference type="NCBI Taxonomy" id="2727403"/>
    <lineage>
        <taxon>Eukaryota</taxon>
        <taxon>Viridiplantae</taxon>
        <taxon>Streptophyta</taxon>
        <taxon>Embryophyta</taxon>
        <taxon>Tracheophyta</taxon>
        <taxon>Spermatophyta</taxon>
        <taxon>Magnoliopsida</taxon>
        <taxon>eudicotyledons</taxon>
        <taxon>Gunneridae</taxon>
        <taxon>Pentapetalae</taxon>
        <taxon>asterids</taxon>
        <taxon>lamiids</taxon>
        <taxon>Lamiales</taxon>
        <taxon>Pedaliaceae</taxon>
        <taxon>Sesamum</taxon>
    </lineage>
</organism>
<reference evidence="1" key="2">
    <citation type="journal article" date="2024" name="Plant">
        <title>Genomic evolution and insights into agronomic trait innovations of Sesamum species.</title>
        <authorList>
            <person name="Miao H."/>
            <person name="Wang L."/>
            <person name="Qu L."/>
            <person name="Liu H."/>
            <person name="Sun Y."/>
            <person name="Le M."/>
            <person name="Wang Q."/>
            <person name="Wei S."/>
            <person name="Zheng Y."/>
            <person name="Lin W."/>
            <person name="Duan Y."/>
            <person name="Cao H."/>
            <person name="Xiong S."/>
            <person name="Wang X."/>
            <person name="Wei L."/>
            <person name="Li C."/>
            <person name="Ma Q."/>
            <person name="Ju M."/>
            <person name="Zhao R."/>
            <person name="Li G."/>
            <person name="Mu C."/>
            <person name="Tian Q."/>
            <person name="Mei H."/>
            <person name="Zhang T."/>
            <person name="Gao T."/>
            <person name="Zhang H."/>
        </authorList>
    </citation>
    <scope>NUCLEOTIDE SEQUENCE</scope>
    <source>
        <strain evidence="1">KEN8</strain>
    </source>
</reference>